<keyword evidence="3" id="KW-1185">Reference proteome</keyword>
<evidence type="ECO:0000256" key="1">
    <source>
        <dbReference type="SAM" id="MobiDB-lite"/>
    </source>
</evidence>
<accession>A0AAV7EC49</accession>
<gene>
    <name evidence="2" type="ORF">H6P81_016691</name>
</gene>
<organism evidence="2 3">
    <name type="scientific">Aristolochia fimbriata</name>
    <name type="common">White veined hardy Dutchman's pipe vine</name>
    <dbReference type="NCBI Taxonomy" id="158543"/>
    <lineage>
        <taxon>Eukaryota</taxon>
        <taxon>Viridiplantae</taxon>
        <taxon>Streptophyta</taxon>
        <taxon>Embryophyta</taxon>
        <taxon>Tracheophyta</taxon>
        <taxon>Spermatophyta</taxon>
        <taxon>Magnoliopsida</taxon>
        <taxon>Magnoliidae</taxon>
        <taxon>Piperales</taxon>
        <taxon>Aristolochiaceae</taxon>
        <taxon>Aristolochia</taxon>
    </lineage>
</organism>
<evidence type="ECO:0000313" key="2">
    <source>
        <dbReference type="EMBL" id="KAG9445351.1"/>
    </source>
</evidence>
<evidence type="ECO:0000313" key="3">
    <source>
        <dbReference type="Proteomes" id="UP000825729"/>
    </source>
</evidence>
<proteinExistence type="predicted"/>
<dbReference type="AlphaFoldDB" id="A0AAV7EC49"/>
<feature type="compositionally biased region" description="Pro residues" evidence="1">
    <location>
        <begin position="174"/>
        <end position="185"/>
    </location>
</feature>
<name>A0AAV7EC49_ARIFI</name>
<protein>
    <submittedName>
        <fullName evidence="2">Uncharacterized protein</fullName>
    </submittedName>
</protein>
<comment type="caution">
    <text evidence="2">The sequence shown here is derived from an EMBL/GenBank/DDBJ whole genome shotgun (WGS) entry which is preliminary data.</text>
</comment>
<dbReference type="Proteomes" id="UP000825729">
    <property type="component" value="Unassembled WGS sequence"/>
</dbReference>
<dbReference type="EMBL" id="JAINDJ010000006">
    <property type="protein sequence ID" value="KAG9445351.1"/>
    <property type="molecule type" value="Genomic_DNA"/>
</dbReference>
<feature type="region of interest" description="Disordered" evidence="1">
    <location>
        <begin position="163"/>
        <end position="185"/>
    </location>
</feature>
<feature type="compositionally biased region" description="Polar residues" evidence="1">
    <location>
        <begin position="163"/>
        <end position="172"/>
    </location>
</feature>
<sequence>MIPVGSMPPCSEKSPVLLRRTKTGEIPNWVLEVQERAFLDRYSCMNLSSELSCLLGECSLPLFCKDFTNRSETVGSSSSDLLRERENIMTGTMAFASVEGFPCLDPSTHLLRIHECLLLLESKPMELKLQRKREKEMSERTLRKYNHSVHVPCGIKIPDWDLSSTPSQSQKQLTPPPVPLLPPPQVKNSIETTWGAGRSLDKPDKLQWMDHIPKGLESIARRRRWVRVVLHFDRRRTHKLETDRRDYSKALTAQACRHRNLIEHLAEGRMIDNRVGGADNGRSGCFGSSLRRKKGVRLYANSADCARKRWSPVRLRRSLSRRTDGLRSAPAKALSFALDDGQECAKCTRGIRIICSSLACMQRLHVWLLVGCPCLGL</sequence>
<reference evidence="2 3" key="1">
    <citation type="submission" date="2021-07" db="EMBL/GenBank/DDBJ databases">
        <title>The Aristolochia fimbriata genome: insights into angiosperm evolution, floral development and chemical biosynthesis.</title>
        <authorList>
            <person name="Jiao Y."/>
        </authorList>
    </citation>
    <scope>NUCLEOTIDE SEQUENCE [LARGE SCALE GENOMIC DNA]</scope>
    <source>
        <strain evidence="2">IBCAS-2021</strain>
        <tissue evidence="2">Leaf</tissue>
    </source>
</reference>